<reference evidence="2 5" key="1">
    <citation type="submission" date="2015-06" db="EMBL/GenBank/DDBJ databases">
        <title>Genome sequence of Pseudoalteromonas carrageenovora.</title>
        <authorList>
            <person name="Xie B.-B."/>
            <person name="Rong J.-C."/>
            <person name="Qin Q.-L."/>
            <person name="Zhang Y.-Z."/>
        </authorList>
    </citation>
    <scope>NUCLEOTIDE SEQUENCE [LARGE SCALE GENOMIC DNA]</scope>
    <source>
        <strain evidence="2 5">IAM 12662</strain>
    </source>
</reference>
<name>A0A2K4XAK1_PSEVC</name>
<dbReference type="EMBL" id="LT965928">
    <property type="protein sequence ID" value="SOU41347.1"/>
    <property type="molecule type" value="Genomic_DNA"/>
</dbReference>
<evidence type="ECO:0000313" key="2">
    <source>
        <dbReference type="EMBL" id="MBE0384002.1"/>
    </source>
</evidence>
<sequence length="88" mass="9875">MNSVVFDAIKVLLEEGKTPTVALTKGRLAQSVPMPMIIAAVSQYKNNPESIHNLMKNPQQTSDNEPKTSQLDRIEQKLDRLLAMLEQK</sequence>
<evidence type="ECO:0000313" key="4">
    <source>
        <dbReference type="Proteomes" id="UP000238288"/>
    </source>
</evidence>
<proteinExistence type="predicted"/>
<dbReference type="AlphaFoldDB" id="A0A2K4XAK1"/>
<reference evidence="3 4" key="2">
    <citation type="submission" date="2017-11" db="EMBL/GenBank/DDBJ databases">
        <authorList>
            <person name="Han C.G."/>
        </authorList>
    </citation>
    <scope>NUCLEOTIDE SEQUENCE [LARGE SCALE GENOMIC DNA]</scope>
    <source>
        <strain evidence="4">ATCC 43555</strain>
        <strain evidence="3">ATCC43555</strain>
    </source>
</reference>
<evidence type="ECO:0000313" key="5">
    <source>
        <dbReference type="Proteomes" id="UP000615003"/>
    </source>
</evidence>
<gene>
    <name evidence="3" type="ORF">PCAR9_A30525</name>
    <name evidence="2" type="ORF">PCARR_a2338</name>
</gene>
<dbReference type="GeneID" id="93664028"/>
<feature type="region of interest" description="Disordered" evidence="1">
    <location>
        <begin position="50"/>
        <end position="72"/>
    </location>
</feature>
<dbReference type="EMBL" id="AQGW01000023">
    <property type="protein sequence ID" value="MBE0384002.1"/>
    <property type="molecule type" value="Genomic_DNA"/>
</dbReference>
<dbReference type="RefSeq" id="WP_058548316.1">
    <property type="nucleotide sequence ID" value="NZ_AQGW01000023.1"/>
</dbReference>
<protein>
    <submittedName>
        <fullName evidence="3">Uncharacterized protein</fullName>
    </submittedName>
</protein>
<dbReference type="Proteomes" id="UP000238288">
    <property type="component" value="Chromosome PCAR9a"/>
</dbReference>
<feature type="compositionally biased region" description="Polar residues" evidence="1">
    <location>
        <begin position="50"/>
        <end position="63"/>
    </location>
</feature>
<dbReference type="OrthoDB" id="6314559at2"/>
<keyword evidence="5" id="KW-1185">Reference proteome</keyword>
<evidence type="ECO:0000256" key="1">
    <source>
        <dbReference type="SAM" id="MobiDB-lite"/>
    </source>
</evidence>
<accession>A0A2K4XAK1</accession>
<dbReference type="Proteomes" id="UP000615003">
    <property type="component" value="Unassembled WGS sequence"/>
</dbReference>
<evidence type="ECO:0000313" key="3">
    <source>
        <dbReference type="EMBL" id="SOU41347.1"/>
    </source>
</evidence>
<organism evidence="3 4">
    <name type="scientific">Pseudoalteromonas carrageenovora IAM 12662</name>
    <dbReference type="NCBI Taxonomy" id="1314868"/>
    <lineage>
        <taxon>Bacteria</taxon>
        <taxon>Pseudomonadati</taxon>
        <taxon>Pseudomonadota</taxon>
        <taxon>Gammaproteobacteria</taxon>
        <taxon>Alteromonadales</taxon>
        <taxon>Pseudoalteromonadaceae</taxon>
        <taxon>Pseudoalteromonas</taxon>
    </lineage>
</organism>